<accession>A0A429VAR9</accession>
<evidence type="ECO:0000256" key="4">
    <source>
        <dbReference type="ARBA" id="ARBA00022723"/>
    </source>
</evidence>
<comment type="cofactor">
    <cofactor evidence="9">
        <name>heme c</name>
        <dbReference type="ChEBI" id="CHEBI:61717"/>
    </cofactor>
    <text evidence="9">Binds 3 heme c groups covalently per subunit.</text>
</comment>
<comment type="subcellular location">
    <subcellularLocation>
        <location evidence="1">Cell membrane</location>
    </subcellularLocation>
</comment>
<feature type="binding site" description="axial binding residue" evidence="10">
    <location>
        <position position="357"/>
    </location>
    <ligand>
        <name>heme c</name>
        <dbReference type="ChEBI" id="CHEBI:61717"/>
        <label>3</label>
    </ligand>
    <ligandPart>
        <name>Fe</name>
        <dbReference type="ChEBI" id="CHEBI:18248"/>
    </ligandPart>
</feature>
<dbReference type="GO" id="GO:0005886">
    <property type="term" value="C:plasma membrane"/>
    <property type="evidence" value="ECO:0007669"/>
    <property type="project" value="UniProtKB-SubCell"/>
</dbReference>
<dbReference type="AlphaFoldDB" id="A0A429VAR9"/>
<keyword evidence="4 10" id="KW-0479">Metal-binding</keyword>
<evidence type="ECO:0000256" key="10">
    <source>
        <dbReference type="PIRSR" id="PIRSR000018-51"/>
    </source>
</evidence>
<evidence type="ECO:0000256" key="11">
    <source>
        <dbReference type="SAM" id="Phobius"/>
    </source>
</evidence>
<dbReference type="Proteomes" id="UP000274661">
    <property type="component" value="Unassembled WGS sequence"/>
</dbReference>
<proteinExistence type="predicted"/>
<reference evidence="13 14" key="1">
    <citation type="submission" date="2018-12" db="EMBL/GenBank/DDBJ databases">
        <title>Sphingomonas sp. HMF7854 Genome sequencing and assembly.</title>
        <authorList>
            <person name="Cha I."/>
            <person name="Kang H."/>
            <person name="Kim H."/>
            <person name="Kang J."/>
            <person name="Joh K."/>
        </authorList>
    </citation>
    <scope>NUCLEOTIDE SEQUENCE [LARGE SCALE GENOMIC DNA]</scope>
    <source>
        <strain evidence="13 14">HMF7854</strain>
    </source>
</reference>
<dbReference type="Pfam" id="PF00034">
    <property type="entry name" value="Cytochrom_C"/>
    <property type="match status" value="1"/>
</dbReference>
<feature type="transmembrane region" description="Helical" evidence="11">
    <location>
        <begin position="28"/>
        <end position="47"/>
    </location>
</feature>
<evidence type="ECO:0000256" key="3">
    <source>
        <dbReference type="ARBA" id="ARBA00022617"/>
    </source>
</evidence>
<dbReference type="GO" id="GO:0020037">
    <property type="term" value="F:heme binding"/>
    <property type="evidence" value="ECO:0007669"/>
    <property type="project" value="InterPro"/>
</dbReference>
<dbReference type="Pfam" id="PF13442">
    <property type="entry name" value="Cytochrome_CBB3"/>
    <property type="match status" value="1"/>
</dbReference>
<keyword evidence="7 10" id="KW-0408">Iron</keyword>
<dbReference type="GO" id="GO:0005506">
    <property type="term" value="F:iron ion binding"/>
    <property type="evidence" value="ECO:0007669"/>
    <property type="project" value="InterPro"/>
</dbReference>
<evidence type="ECO:0000313" key="14">
    <source>
        <dbReference type="Proteomes" id="UP000274661"/>
    </source>
</evidence>
<dbReference type="SUPFAM" id="SSF46626">
    <property type="entry name" value="Cytochrome c"/>
    <property type="match status" value="3"/>
</dbReference>
<dbReference type="OrthoDB" id="9811281at2"/>
<dbReference type="PANTHER" id="PTHR35008:SF8">
    <property type="entry name" value="ALCOHOL DEHYDROGENASE CYTOCHROME C SUBUNIT"/>
    <property type="match status" value="1"/>
</dbReference>
<evidence type="ECO:0000256" key="7">
    <source>
        <dbReference type="ARBA" id="ARBA00023004"/>
    </source>
</evidence>
<feature type="binding site" description="covalent" evidence="9">
    <location>
        <position position="83"/>
    </location>
    <ligand>
        <name>heme c</name>
        <dbReference type="ChEBI" id="CHEBI:61717"/>
        <label>1</label>
    </ligand>
</feature>
<protein>
    <submittedName>
        <fullName evidence="13">C-type cytochrome</fullName>
    </submittedName>
</protein>
<dbReference type="InterPro" id="IPR014353">
    <property type="entry name" value="Membr-bd_ADH_cyt_c"/>
</dbReference>
<feature type="binding site" description="covalent" evidence="9">
    <location>
        <position position="80"/>
    </location>
    <ligand>
        <name>heme c</name>
        <dbReference type="ChEBI" id="CHEBI:61717"/>
        <label>1</label>
    </ligand>
</feature>
<name>A0A429VAR9_9SPHN</name>
<dbReference type="InterPro" id="IPR036909">
    <property type="entry name" value="Cyt_c-like_dom_sf"/>
</dbReference>
<dbReference type="InterPro" id="IPR051459">
    <property type="entry name" value="Cytochrome_c-type_DH"/>
</dbReference>
<evidence type="ECO:0000313" key="13">
    <source>
        <dbReference type="EMBL" id="RST31093.1"/>
    </source>
</evidence>
<evidence type="ECO:0000256" key="8">
    <source>
        <dbReference type="ARBA" id="ARBA00023136"/>
    </source>
</evidence>
<dbReference type="InterPro" id="IPR009056">
    <property type="entry name" value="Cyt_c-like_dom"/>
</dbReference>
<dbReference type="PIRSF" id="PIRSF000018">
    <property type="entry name" value="Mb_ADH_cyt_c"/>
    <property type="match status" value="1"/>
</dbReference>
<evidence type="ECO:0000256" key="6">
    <source>
        <dbReference type="ARBA" id="ARBA00022737"/>
    </source>
</evidence>
<feature type="binding site" description="covalent" evidence="9">
    <location>
        <position position="230"/>
    </location>
    <ligand>
        <name>heme c</name>
        <dbReference type="ChEBI" id="CHEBI:61717"/>
        <label>2</label>
    </ligand>
</feature>
<keyword evidence="11" id="KW-0812">Transmembrane</keyword>
<keyword evidence="6" id="KW-0677">Repeat</keyword>
<feature type="binding site" description="covalent" evidence="9">
    <location>
        <position position="227"/>
    </location>
    <ligand>
        <name>heme c</name>
        <dbReference type="ChEBI" id="CHEBI:61717"/>
        <label>2</label>
    </ligand>
</feature>
<dbReference type="PROSITE" id="PS51007">
    <property type="entry name" value="CYTC"/>
    <property type="match status" value="3"/>
</dbReference>
<evidence type="ECO:0000256" key="2">
    <source>
        <dbReference type="ARBA" id="ARBA00022475"/>
    </source>
</evidence>
<keyword evidence="8 11" id="KW-0472">Membrane</keyword>
<gene>
    <name evidence="13" type="ORF">HMF7854_09780</name>
</gene>
<evidence type="ECO:0000256" key="5">
    <source>
        <dbReference type="ARBA" id="ARBA00022729"/>
    </source>
</evidence>
<feature type="domain" description="Cytochrome c" evidence="12">
    <location>
        <begin position="340"/>
        <end position="428"/>
    </location>
</feature>
<organism evidence="13 14">
    <name type="scientific">Sphingomonas ginkgonis</name>
    <dbReference type="NCBI Taxonomy" id="2315330"/>
    <lineage>
        <taxon>Bacteria</taxon>
        <taxon>Pseudomonadati</taxon>
        <taxon>Pseudomonadota</taxon>
        <taxon>Alphaproteobacteria</taxon>
        <taxon>Sphingomonadales</taxon>
        <taxon>Sphingomonadaceae</taxon>
        <taxon>Sphingomonas</taxon>
    </lineage>
</organism>
<keyword evidence="5" id="KW-0732">Signal</keyword>
<evidence type="ECO:0000256" key="1">
    <source>
        <dbReference type="ARBA" id="ARBA00004236"/>
    </source>
</evidence>
<feature type="binding site" description="covalent" evidence="9">
    <location>
        <position position="353"/>
    </location>
    <ligand>
        <name>heme c</name>
        <dbReference type="ChEBI" id="CHEBI:61717"/>
        <label>3</label>
    </ligand>
</feature>
<keyword evidence="11" id="KW-1133">Transmembrane helix</keyword>
<dbReference type="GO" id="GO:0009055">
    <property type="term" value="F:electron transfer activity"/>
    <property type="evidence" value="ECO:0007669"/>
    <property type="project" value="InterPro"/>
</dbReference>
<comment type="caution">
    <text evidence="13">The sequence shown here is derived from an EMBL/GenBank/DDBJ whole genome shotgun (WGS) entry which is preliminary data.</text>
</comment>
<feature type="binding site" description="axial binding residue" evidence="10">
    <location>
        <position position="231"/>
    </location>
    <ligand>
        <name>heme c</name>
        <dbReference type="ChEBI" id="CHEBI:61717"/>
        <label>2</label>
    </ligand>
    <ligandPart>
        <name>Fe</name>
        <dbReference type="ChEBI" id="CHEBI:18248"/>
    </ligandPart>
</feature>
<dbReference type="EMBL" id="RWJF01000001">
    <property type="protein sequence ID" value="RST31093.1"/>
    <property type="molecule type" value="Genomic_DNA"/>
</dbReference>
<feature type="binding site" description="covalent" evidence="9">
    <location>
        <position position="356"/>
    </location>
    <ligand>
        <name>heme c</name>
        <dbReference type="ChEBI" id="CHEBI:61717"/>
        <label>3</label>
    </ligand>
</feature>
<keyword evidence="14" id="KW-1185">Reference proteome</keyword>
<dbReference type="GO" id="GO:0016614">
    <property type="term" value="F:oxidoreductase activity, acting on CH-OH group of donors"/>
    <property type="evidence" value="ECO:0007669"/>
    <property type="project" value="InterPro"/>
</dbReference>
<feature type="binding site" description="axial binding residue" evidence="10">
    <location>
        <position position="84"/>
    </location>
    <ligand>
        <name>heme c</name>
        <dbReference type="ChEBI" id="CHEBI:61717"/>
        <label>1</label>
    </ligand>
    <ligandPart>
        <name>Fe</name>
        <dbReference type="ChEBI" id="CHEBI:18248"/>
    </ligandPart>
</feature>
<sequence>MVRARSSSQRHSDPPLLATRARRRGLPWWGWGLLLIALLFVVFLVWAHRPAIAAEAPPPAASFAPAEVAYGKDLAAVGNCISCHQAPGGGKPFAGGYGVVSPFGTIYGTNITPDPDTGIGRWSYLAFARAMREGVARNGSHLYPAFPYDHFSALQDRELRALYAYLMTRTPVRAENRTNGLFLPLRFRPFIAGWKLLFFRPAHWSPDAGQSAAWNRGAYLGEALAHCGGCHTPRGRLGQELKNKPFAGAFVEGWYAPPLGSTSPAVRAWTQPRLAEYLATGLSRSHAAAAGPMNAVPHNLATADPREVAALATYYARTLRDARASRAEPQLPDRAEAAARAHPLGAATFAGACAACHGEGAPMMVQDGRPALPLGSPLHEDNPADTIQIILKGLAPPLGRTGPIMPSFAASLTDAQVAELVGYMKARWGTGPDWPNLERAVGRARKGKAP</sequence>
<evidence type="ECO:0000256" key="9">
    <source>
        <dbReference type="PIRSR" id="PIRSR000018-50"/>
    </source>
</evidence>
<dbReference type="PANTHER" id="PTHR35008">
    <property type="entry name" value="BLL4482 PROTEIN-RELATED"/>
    <property type="match status" value="1"/>
</dbReference>
<evidence type="ECO:0000259" key="12">
    <source>
        <dbReference type="PROSITE" id="PS51007"/>
    </source>
</evidence>
<keyword evidence="3 9" id="KW-0349">Heme</keyword>
<feature type="domain" description="Cytochrome c" evidence="12">
    <location>
        <begin position="212"/>
        <end position="319"/>
    </location>
</feature>
<dbReference type="Gene3D" id="1.10.760.10">
    <property type="entry name" value="Cytochrome c-like domain"/>
    <property type="match status" value="2"/>
</dbReference>
<feature type="domain" description="Cytochrome c" evidence="12">
    <location>
        <begin position="66"/>
        <end position="170"/>
    </location>
</feature>
<keyword evidence="2" id="KW-1003">Cell membrane</keyword>